<dbReference type="InterPro" id="IPR000573">
    <property type="entry name" value="AconitaseA/IPMdHydase_ssu_swvl"/>
</dbReference>
<name>A0A1H1QH53_9FLAO</name>
<keyword evidence="7 10" id="KW-0028">Amino-acid biosynthesis</keyword>
<evidence type="ECO:0000256" key="7">
    <source>
        <dbReference type="ARBA" id="ARBA00022605"/>
    </source>
</evidence>
<evidence type="ECO:0000313" key="12">
    <source>
        <dbReference type="EMBL" id="SDS22736.1"/>
    </source>
</evidence>
<dbReference type="EMBL" id="LT629745">
    <property type="protein sequence ID" value="SDS22736.1"/>
    <property type="molecule type" value="Genomic_DNA"/>
</dbReference>
<dbReference type="InterPro" id="IPR033940">
    <property type="entry name" value="IPMI_Swivel"/>
</dbReference>
<evidence type="ECO:0000256" key="1">
    <source>
        <dbReference type="ARBA" id="ARBA00000491"/>
    </source>
</evidence>
<evidence type="ECO:0000256" key="6">
    <source>
        <dbReference type="ARBA" id="ARBA00022430"/>
    </source>
</evidence>
<feature type="domain" description="Aconitase A/isopropylmalate dehydratase small subunit swivel" evidence="11">
    <location>
        <begin position="1"/>
        <end position="121"/>
    </location>
</feature>
<dbReference type="NCBIfam" id="NF002458">
    <property type="entry name" value="PRK01641.1"/>
    <property type="match status" value="1"/>
</dbReference>
<evidence type="ECO:0000256" key="5">
    <source>
        <dbReference type="ARBA" id="ARBA00011271"/>
    </source>
</evidence>
<reference evidence="12 13" key="1">
    <citation type="submission" date="2016-10" db="EMBL/GenBank/DDBJ databases">
        <authorList>
            <person name="Varghese N."/>
            <person name="Submissions S."/>
        </authorList>
    </citation>
    <scope>NUCLEOTIDE SEQUENCE [LARGE SCALE GENOMIC DNA]</scope>
    <source>
        <strain evidence="12 13">Mar_2010_102</strain>
    </source>
</reference>
<dbReference type="InterPro" id="IPR015928">
    <property type="entry name" value="Aconitase/3IPM_dehydase_swvl"/>
</dbReference>
<protein>
    <recommendedName>
        <fullName evidence="10">3-isopropylmalate dehydratase small subunit</fullName>
        <ecNumber evidence="10">4.2.1.33</ecNumber>
    </recommendedName>
    <alternativeName>
        <fullName evidence="10">Alpha-IPM isomerase</fullName>
        <shortName evidence="10">IPMI</shortName>
    </alternativeName>
    <alternativeName>
        <fullName evidence="10">Isopropylmalate isomerase</fullName>
    </alternativeName>
</protein>
<dbReference type="CDD" id="cd01577">
    <property type="entry name" value="IPMI_Swivel"/>
    <property type="match status" value="1"/>
</dbReference>
<dbReference type="GO" id="GO:0003861">
    <property type="term" value="F:3-isopropylmalate dehydratase activity"/>
    <property type="evidence" value="ECO:0007669"/>
    <property type="project" value="UniProtKB-UniRule"/>
</dbReference>
<accession>A0A1H1QH53</accession>
<proteinExistence type="inferred from homology"/>
<dbReference type="RefSeq" id="WP_089663058.1">
    <property type="nucleotide sequence ID" value="NZ_LT629745.1"/>
</dbReference>
<keyword evidence="13" id="KW-1185">Reference proteome</keyword>
<dbReference type="FunFam" id="3.20.19.10:FF:000003">
    <property type="entry name" value="3-isopropylmalate dehydratase small subunit"/>
    <property type="match status" value="1"/>
</dbReference>
<dbReference type="GO" id="GO:0009316">
    <property type="term" value="C:3-isopropylmalate dehydratase complex"/>
    <property type="evidence" value="ECO:0007669"/>
    <property type="project" value="InterPro"/>
</dbReference>
<evidence type="ECO:0000256" key="8">
    <source>
        <dbReference type="ARBA" id="ARBA00023239"/>
    </source>
</evidence>
<gene>
    <name evidence="10" type="primary">leuD</name>
    <name evidence="12" type="ORF">SAMN04488552_2509</name>
</gene>
<keyword evidence="9 10" id="KW-0100">Branched-chain amino acid biosynthesis</keyword>
<dbReference type="PANTHER" id="PTHR43345:SF5">
    <property type="entry name" value="3-ISOPROPYLMALATE DEHYDRATASE SMALL SUBUNIT"/>
    <property type="match status" value="1"/>
</dbReference>
<evidence type="ECO:0000259" key="11">
    <source>
        <dbReference type="Pfam" id="PF00694"/>
    </source>
</evidence>
<dbReference type="SUPFAM" id="SSF52016">
    <property type="entry name" value="LeuD/IlvD-like"/>
    <property type="match status" value="1"/>
</dbReference>
<dbReference type="GO" id="GO:0009098">
    <property type="term" value="P:L-leucine biosynthetic process"/>
    <property type="evidence" value="ECO:0007669"/>
    <property type="project" value="UniProtKB-UniRule"/>
</dbReference>
<dbReference type="InterPro" id="IPR050075">
    <property type="entry name" value="LeuD"/>
</dbReference>
<evidence type="ECO:0000256" key="4">
    <source>
        <dbReference type="ARBA" id="ARBA00009845"/>
    </source>
</evidence>
<dbReference type="UniPathway" id="UPA00048">
    <property type="reaction ID" value="UER00071"/>
</dbReference>
<organism evidence="12 13">
    <name type="scientific">Christiangramia echinicola</name>
    <dbReference type="NCBI Taxonomy" id="279359"/>
    <lineage>
        <taxon>Bacteria</taxon>
        <taxon>Pseudomonadati</taxon>
        <taxon>Bacteroidota</taxon>
        <taxon>Flavobacteriia</taxon>
        <taxon>Flavobacteriales</taxon>
        <taxon>Flavobacteriaceae</taxon>
        <taxon>Christiangramia</taxon>
    </lineage>
</organism>
<comment type="function">
    <text evidence="2 10">Catalyzes the isomerization between 2-isopropylmalate and 3-isopropylmalate, via the formation of 2-isopropylmaleate.</text>
</comment>
<comment type="catalytic activity">
    <reaction evidence="1 10">
        <text>(2R,3S)-3-isopropylmalate = (2S)-2-isopropylmalate</text>
        <dbReference type="Rhea" id="RHEA:32287"/>
        <dbReference type="ChEBI" id="CHEBI:1178"/>
        <dbReference type="ChEBI" id="CHEBI:35121"/>
        <dbReference type="EC" id="4.2.1.33"/>
    </reaction>
</comment>
<dbReference type="InterPro" id="IPR004431">
    <property type="entry name" value="3-IsopropMal_deHydase_ssu"/>
</dbReference>
<dbReference type="Proteomes" id="UP000198858">
    <property type="component" value="Chromosome I"/>
</dbReference>
<dbReference type="STRING" id="1250231.SAMN04488552_2509"/>
<dbReference type="PANTHER" id="PTHR43345">
    <property type="entry name" value="3-ISOPROPYLMALATE DEHYDRATASE SMALL SUBUNIT 2-RELATED-RELATED"/>
    <property type="match status" value="1"/>
</dbReference>
<comment type="subunit">
    <text evidence="5 10">Heterodimer of LeuC and LeuD.</text>
</comment>
<comment type="similarity">
    <text evidence="4 10">Belongs to the LeuD family. LeuD type 1 subfamily.</text>
</comment>
<dbReference type="EC" id="4.2.1.33" evidence="10"/>
<evidence type="ECO:0000256" key="2">
    <source>
        <dbReference type="ARBA" id="ARBA00002695"/>
    </source>
</evidence>
<keyword evidence="6 10" id="KW-0432">Leucine biosynthesis</keyword>
<evidence type="ECO:0000256" key="3">
    <source>
        <dbReference type="ARBA" id="ARBA00004729"/>
    </source>
</evidence>
<comment type="pathway">
    <text evidence="3 10">Amino-acid biosynthesis; L-leucine biosynthesis; L-leucine from 3-methyl-2-oxobutanoate: step 2/4.</text>
</comment>
<sequence>MEKFIRLIDTAIPLDAENVDTDQIIPARFLKATDKSGFGENLFRDWRFDKNGEPNEDFVLNQNKYSGSILIAGNNFGCGSSREHAAWAIKAYGFKAVVSSYFADIFKGNALNNGLLPVQVSPDFLHRLFTSVEKDPKEKFSIDLEQQKITIKSSGDSEHFDIDPYKKTCLINAYDDIDFLTSKLAEIKKFEEKRSGKESIPQETLQT</sequence>
<dbReference type="Gene3D" id="3.20.19.10">
    <property type="entry name" value="Aconitase, domain 4"/>
    <property type="match status" value="1"/>
</dbReference>
<dbReference type="AlphaFoldDB" id="A0A1H1QH53"/>
<evidence type="ECO:0000313" key="13">
    <source>
        <dbReference type="Proteomes" id="UP000198858"/>
    </source>
</evidence>
<dbReference type="HAMAP" id="MF_01031">
    <property type="entry name" value="LeuD_type1"/>
    <property type="match status" value="1"/>
</dbReference>
<dbReference type="NCBIfam" id="TIGR00171">
    <property type="entry name" value="leuD"/>
    <property type="match status" value="1"/>
</dbReference>
<dbReference type="Pfam" id="PF00694">
    <property type="entry name" value="Aconitase_C"/>
    <property type="match status" value="1"/>
</dbReference>
<keyword evidence="8 10" id="KW-0456">Lyase</keyword>
<evidence type="ECO:0000256" key="9">
    <source>
        <dbReference type="ARBA" id="ARBA00023304"/>
    </source>
</evidence>
<evidence type="ECO:0000256" key="10">
    <source>
        <dbReference type="HAMAP-Rule" id="MF_01031"/>
    </source>
</evidence>